<gene>
    <name evidence="7" type="ORF">LCGC14_0307030</name>
</gene>
<evidence type="ECO:0000256" key="1">
    <source>
        <dbReference type="ARBA" id="ARBA00004173"/>
    </source>
</evidence>
<dbReference type="InterPro" id="IPR027266">
    <property type="entry name" value="TrmE/GcvT-like"/>
</dbReference>
<dbReference type="NCBIfam" id="TIGR00231">
    <property type="entry name" value="small_GTP"/>
    <property type="match status" value="1"/>
</dbReference>
<dbReference type="FunFam" id="3.30.1360.120:FF:000007">
    <property type="entry name" value="tRNA modification GTPase GTPBP3, mitochondrial"/>
    <property type="match status" value="1"/>
</dbReference>
<dbReference type="InterPro" id="IPR004520">
    <property type="entry name" value="GTPase_MnmE"/>
</dbReference>
<dbReference type="GO" id="GO:0005525">
    <property type="term" value="F:GTP binding"/>
    <property type="evidence" value="ECO:0007669"/>
    <property type="project" value="UniProtKB-KW"/>
</dbReference>
<keyword evidence="4" id="KW-0547">Nucleotide-binding</keyword>
<keyword evidence="5" id="KW-0342">GTP-binding</keyword>
<dbReference type="Pfam" id="PF12631">
    <property type="entry name" value="MnmE_helical"/>
    <property type="match status" value="1"/>
</dbReference>
<evidence type="ECO:0000256" key="2">
    <source>
        <dbReference type="ARBA" id="ARBA00011043"/>
    </source>
</evidence>
<dbReference type="Gene3D" id="1.20.120.430">
    <property type="entry name" value="tRNA modification GTPase MnmE domain 2"/>
    <property type="match status" value="1"/>
</dbReference>
<dbReference type="PANTHER" id="PTHR42714">
    <property type="entry name" value="TRNA MODIFICATION GTPASE GTPBP3"/>
    <property type="match status" value="1"/>
</dbReference>
<dbReference type="AlphaFoldDB" id="A0A0F9WUS5"/>
<dbReference type="PRINTS" id="PR00326">
    <property type="entry name" value="GTP1OBG"/>
</dbReference>
<dbReference type="InterPro" id="IPR025867">
    <property type="entry name" value="MnmE_helical"/>
</dbReference>
<keyword evidence="3" id="KW-0819">tRNA processing</keyword>
<dbReference type="NCBIfam" id="TIGR00450">
    <property type="entry name" value="mnmE_trmE_thdF"/>
    <property type="match status" value="1"/>
</dbReference>
<dbReference type="InterPro" id="IPR027417">
    <property type="entry name" value="P-loop_NTPase"/>
</dbReference>
<evidence type="ECO:0000256" key="3">
    <source>
        <dbReference type="ARBA" id="ARBA00022694"/>
    </source>
</evidence>
<dbReference type="InterPro" id="IPR031168">
    <property type="entry name" value="G_TrmE"/>
</dbReference>
<protein>
    <recommendedName>
        <fullName evidence="6">TrmE-type G domain-containing protein</fullName>
    </recommendedName>
</protein>
<dbReference type="Pfam" id="PF10396">
    <property type="entry name" value="TrmE_N"/>
    <property type="match status" value="1"/>
</dbReference>
<dbReference type="CDD" id="cd04164">
    <property type="entry name" value="trmE"/>
    <property type="match status" value="1"/>
</dbReference>
<dbReference type="GO" id="GO:0003924">
    <property type="term" value="F:GTPase activity"/>
    <property type="evidence" value="ECO:0007669"/>
    <property type="project" value="InterPro"/>
</dbReference>
<reference evidence="7" key="1">
    <citation type="journal article" date="2015" name="Nature">
        <title>Complex archaea that bridge the gap between prokaryotes and eukaryotes.</title>
        <authorList>
            <person name="Spang A."/>
            <person name="Saw J.H."/>
            <person name="Jorgensen S.L."/>
            <person name="Zaremba-Niedzwiedzka K."/>
            <person name="Martijn J."/>
            <person name="Lind A.E."/>
            <person name="van Eijk R."/>
            <person name="Schleper C."/>
            <person name="Guy L."/>
            <person name="Ettema T.J."/>
        </authorList>
    </citation>
    <scope>NUCLEOTIDE SEQUENCE</scope>
</reference>
<dbReference type="SUPFAM" id="SSF103025">
    <property type="entry name" value="Folate-binding domain"/>
    <property type="match status" value="1"/>
</dbReference>
<evidence type="ECO:0000256" key="4">
    <source>
        <dbReference type="ARBA" id="ARBA00022741"/>
    </source>
</evidence>
<dbReference type="InterPro" id="IPR018948">
    <property type="entry name" value="GTP-bd_TrmE_N"/>
</dbReference>
<dbReference type="SUPFAM" id="SSF52540">
    <property type="entry name" value="P-loop containing nucleoside triphosphate hydrolases"/>
    <property type="match status" value="1"/>
</dbReference>
<dbReference type="PROSITE" id="PS51709">
    <property type="entry name" value="G_TRME"/>
    <property type="match status" value="1"/>
</dbReference>
<evidence type="ECO:0000259" key="6">
    <source>
        <dbReference type="PROSITE" id="PS51709"/>
    </source>
</evidence>
<dbReference type="HAMAP" id="MF_00379">
    <property type="entry name" value="GTPase_MnmE"/>
    <property type="match status" value="1"/>
</dbReference>
<dbReference type="PANTHER" id="PTHR42714:SF2">
    <property type="entry name" value="TRNA MODIFICATION GTPASE GTPBP3, MITOCHONDRIAL"/>
    <property type="match status" value="1"/>
</dbReference>
<name>A0A0F9WUS5_9ZZZZ</name>
<sequence>MDTIFAQATAQGRAGVCVIRISGPQAFLIANTIASPLPAVRLAAVRAVRDAEGQILDRALVLSFEGPNSFTGEDTVELHLHGSIAVVRAVLRLLSGFDNARLAEPGEFTRRAMENGKLDLTQVEGLGDLIEAETEAQRKQALRVLSGHLGHKVDSWREKLIRAAALLEVTIDFADEDVPVDVSPEVNTLLTAVNSDILKEIAGTHSAERIRTGFEVAIIGRPNAGKSTLLNSLAGRDAAITSAVAGTTRDIIEVRMDLGGLPVTLLDTAGLREGADEVEAIGIDRAKIRAEQADLRVFLVDKYEELPVSVMPDDIILRPKADLLENPEGAISGVTGQGVMQLINRIQEVLSIRSLNAGLATHERHRVALQKSAEGLATAMLVLDHGPDQYDIASEELRHSIRALEALVGRIDVENLLDVIFSSFCLGK</sequence>
<dbReference type="Gene3D" id="3.40.50.300">
    <property type="entry name" value="P-loop containing nucleotide triphosphate hydrolases"/>
    <property type="match status" value="1"/>
</dbReference>
<dbReference type="InterPro" id="IPR006073">
    <property type="entry name" value="GTP-bd"/>
</dbReference>
<dbReference type="InterPro" id="IPR027368">
    <property type="entry name" value="MnmE_dom2"/>
</dbReference>
<dbReference type="Gene3D" id="3.30.1360.120">
    <property type="entry name" value="Probable tRNA modification gtpase trme, domain 1"/>
    <property type="match status" value="1"/>
</dbReference>
<evidence type="ECO:0000256" key="5">
    <source>
        <dbReference type="ARBA" id="ARBA00023134"/>
    </source>
</evidence>
<dbReference type="Pfam" id="PF01926">
    <property type="entry name" value="MMR_HSR1"/>
    <property type="match status" value="1"/>
</dbReference>
<comment type="similarity">
    <text evidence="2">Belongs to the TRAFAC class TrmE-Era-EngA-EngB-Septin-like GTPase superfamily. TrmE GTPase family.</text>
</comment>
<dbReference type="InterPro" id="IPR005225">
    <property type="entry name" value="Small_GTP-bd"/>
</dbReference>
<comment type="subcellular location">
    <subcellularLocation>
        <location evidence="1">Mitochondrion</location>
    </subcellularLocation>
</comment>
<dbReference type="SUPFAM" id="SSF116878">
    <property type="entry name" value="TrmE connector domain"/>
    <property type="match status" value="1"/>
</dbReference>
<evidence type="ECO:0000313" key="7">
    <source>
        <dbReference type="EMBL" id="KKN82638.1"/>
    </source>
</evidence>
<dbReference type="GO" id="GO:0005739">
    <property type="term" value="C:mitochondrion"/>
    <property type="evidence" value="ECO:0007669"/>
    <property type="project" value="UniProtKB-SubCell"/>
</dbReference>
<feature type="domain" description="TrmE-type G" evidence="6">
    <location>
        <begin position="213"/>
        <end position="351"/>
    </location>
</feature>
<dbReference type="GO" id="GO:0030488">
    <property type="term" value="P:tRNA methylation"/>
    <property type="evidence" value="ECO:0007669"/>
    <property type="project" value="TreeGrafter"/>
</dbReference>
<dbReference type="NCBIfam" id="NF003661">
    <property type="entry name" value="PRK05291.1-3"/>
    <property type="match status" value="1"/>
</dbReference>
<comment type="caution">
    <text evidence="7">The sequence shown here is derived from an EMBL/GenBank/DDBJ whole genome shotgun (WGS) entry which is preliminary data.</text>
</comment>
<dbReference type="CDD" id="cd14858">
    <property type="entry name" value="TrmE_N"/>
    <property type="match status" value="1"/>
</dbReference>
<organism evidence="7">
    <name type="scientific">marine sediment metagenome</name>
    <dbReference type="NCBI Taxonomy" id="412755"/>
    <lineage>
        <taxon>unclassified sequences</taxon>
        <taxon>metagenomes</taxon>
        <taxon>ecological metagenomes</taxon>
    </lineage>
</organism>
<proteinExistence type="inferred from homology"/>
<accession>A0A0F9WUS5</accession>
<dbReference type="EMBL" id="LAZR01000197">
    <property type="protein sequence ID" value="KKN82638.1"/>
    <property type="molecule type" value="Genomic_DNA"/>
</dbReference>
<dbReference type="GO" id="GO:0002098">
    <property type="term" value="P:tRNA wobble uridine modification"/>
    <property type="evidence" value="ECO:0007669"/>
    <property type="project" value="TreeGrafter"/>
</dbReference>